<evidence type="ECO:0000313" key="3">
    <source>
        <dbReference type="Proteomes" id="UP001597128"/>
    </source>
</evidence>
<evidence type="ECO:0000256" key="1">
    <source>
        <dbReference type="SAM" id="Phobius"/>
    </source>
</evidence>
<dbReference type="EMBL" id="JBHTKB010000002">
    <property type="protein sequence ID" value="MFD0913874.1"/>
    <property type="molecule type" value="Genomic_DNA"/>
</dbReference>
<keyword evidence="1" id="KW-0812">Transmembrane</keyword>
<dbReference type="InterPro" id="IPR045629">
    <property type="entry name" value="DUF6232"/>
</dbReference>
<keyword evidence="3" id="KW-1185">Reference proteome</keyword>
<keyword evidence="1" id="KW-1133">Transmembrane helix</keyword>
<comment type="caution">
    <text evidence="2">The sequence shown here is derived from an EMBL/GenBank/DDBJ whole genome shotgun (WGS) entry which is preliminary data.</text>
</comment>
<proteinExistence type="predicted"/>
<organism evidence="2 3">
    <name type="scientific">Methylophilus luteus</name>
    <dbReference type="NCBI Taxonomy" id="640108"/>
    <lineage>
        <taxon>Bacteria</taxon>
        <taxon>Pseudomonadati</taxon>
        <taxon>Pseudomonadota</taxon>
        <taxon>Betaproteobacteria</taxon>
        <taxon>Nitrosomonadales</taxon>
        <taxon>Methylophilaceae</taxon>
        <taxon>Methylophilus</taxon>
    </lineage>
</organism>
<evidence type="ECO:0000313" key="2">
    <source>
        <dbReference type="EMBL" id="MFD0913874.1"/>
    </source>
</evidence>
<accession>A0ABW3FAM8</accession>
<dbReference type="Proteomes" id="UP001597128">
    <property type="component" value="Unassembled WGS sequence"/>
</dbReference>
<name>A0ABW3FAM8_9PROT</name>
<reference evidence="3" key="1">
    <citation type="journal article" date="2019" name="Int. J. Syst. Evol. Microbiol.">
        <title>The Global Catalogue of Microorganisms (GCM) 10K type strain sequencing project: providing services to taxonomists for standard genome sequencing and annotation.</title>
        <authorList>
            <consortium name="The Broad Institute Genomics Platform"/>
            <consortium name="The Broad Institute Genome Sequencing Center for Infectious Disease"/>
            <person name="Wu L."/>
            <person name="Ma J."/>
        </authorList>
    </citation>
    <scope>NUCLEOTIDE SEQUENCE [LARGE SCALE GENOMIC DNA]</scope>
    <source>
        <strain evidence="3">CCUG 58412</strain>
    </source>
</reference>
<sequence>MDDNLIYSYKEVSISKYHLIANGKKYSLDSILWVDQRMLKPNRWLARLLMFSGLPLLFGHAKLPLLGSVLMMLGLLHWRSAPIPYSVVIGTTSGEHQVLISVDSQHVHNLVSALNVAQQLSKIT</sequence>
<dbReference type="RefSeq" id="WP_379057343.1">
    <property type="nucleotide sequence ID" value="NZ_JBHTKB010000002.1"/>
</dbReference>
<gene>
    <name evidence="2" type="ORF">ACFQ1Z_09980</name>
</gene>
<keyword evidence="1" id="KW-0472">Membrane</keyword>
<protein>
    <submittedName>
        <fullName evidence="2">DUF6232 family protein</fullName>
    </submittedName>
</protein>
<dbReference type="Pfam" id="PF19744">
    <property type="entry name" value="DUF6232"/>
    <property type="match status" value="1"/>
</dbReference>
<feature type="transmembrane region" description="Helical" evidence="1">
    <location>
        <begin position="48"/>
        <end position="76"/>
    </location>
</feature>